<dbReference type="InterPro" id="IPR050815">
    <property type="entry name" value="TF_fung"/>
</dbReference>
<name>A0AAV9H8U4_9PEZI</name>
<dbReference type="InterPro" id="IPR036864">
    <property type="entry name" value="Zn2-C6_fun-type_DNA-bd_sf"/>
</dbReference>
<protein>
    <submittedName>
        <fullName evidence="8">Transcriptional activator protein acu-15</fullName>
    </submittedName>
</protein>
<dbReference type="SUPFAM" id="SSF57701">
    <property type="entry name" value="Zn2/Cys6 DNA-binding domain"/>
    <property type="match status" value="1"/>
</dbReference>
<evidence type="ECO:0000259" key="7">
    <source>
        <dbReference type="PROSITE" id="PS50048"/>
    </source>
</evidence>
<dbReference type="InterPro" id="IPR001138">
    <property type="entry name" value="Zn2Cys6_DnaBD"/>
</dbReference>
<evidence type="ECO:0000256" key="6">
    <source>
        <dbReference type="SAM" id="MobiDB-lite"/>
    </source>
</evidence>
<feature type="region of interest" description="Disordered" evidence="6">
    <location>
        <begin position="677"/>
        <end position="778"/>
    </location>
</feature>
<dbReference type="PROSITE" id="PS00463">
    <property type="entry name" value="ZN2_CY6_FUNGAL_1"/>
    <property type="match status" value="1"/>
</dbReference>
<dbReference type="SMART" id="SM00906">
    <property type="entry name" value="Fungal_trans"/>
    <property type="match status" value="1"/>
</dbReference>
<organism evidence="8 9">
    <name type="scientific">Cladorrhinum samala</name>
    <dbReference type="NCBI Taxonomy" id="585594"/>
    <lineage>
        <taxon>Eukaryota</taxon>
        <taxon>Fungi</taxon>
        <taxon>Dikarya</taxon>
        <taxon>Ascomycota</taxon>
        <taxon>Pezizomycotina</taxon>
        <taxon>Sordariomycetes</taxon>
        <taxon>Sordariomycetidae</taxon>
        <taxon>Sordariales</taxon>
        <taxon>Podosporaceae</taxon>
        <taxon>Cladorrhinum</taxon>
    </lineage>
</organism>
<dbReference type="Pfam" id="PF00172">
    <property type="entry name" value="Zn_clus"/>
    <property type="match status" value="1"/>
</dbReference>
<evidence type="ECO:0000313" key="8">
    <source>
        <dbReference type="EMBL" id="KAK4456970.1"/>
    </source>
</evidence>
<sequence>MSSSSATPPDTIMVSDPSTDQDHLTPEAAPAGGNSSVPKPKRLACMICRKRKLKCDGIKPSCSTCSRLGHTCAYDEVRRKSGPKRGYVKALEERLKQVETLLKTQEAPSASPAPNRGVPVPIDSAAANQARSQRATATPTFNVADSSIGIASGRDTMDRWQFTADSPSGQIDDFNFNSNVGIGMGGVDNNFTWEMIGLGLEEPLPPQDTIDELHQIYFEKIHPSVPMIHKYRYLAAMNLPPPQRPPVCLRYAMWTLACSVTEKFQDLKDLFYQRARKYLESDYIKGYGEHMISVAHAQTHVLLSSYEFKWMYFPRAWMSTGSAVRLCQMIGLHRLDGGGLDVKQCLPPPRDWTEKEERRRTFWMAFCQDRYASIGTGWPMTIDEKDILTNLPASEDAFELSRPETTPQLSEAMSPTGAEKLSAFGGIVLMSCLFGRNLVHLHRPDVDDRDHDLNGEFWKRHRQLDNILLNTSLCLPSSLKLPAGLTNANVVFMNMCIHTSTICLHQAAIFKADKNRLPASVSSESKVRCITSANEIASIMRMISHLDLSAMNPFISFCLYVSARVFVQYLKSRPDDSQTADSLRFLLAAMNALKRRNPLTESFLVQLDVDLEALGARIPKLKSAFPRSSDSPGPSSMPPAMAASSRAHAQNGGPGGMDYSNECVFLKGLGDDGNPAAGPDIADVDTGNRITSFATGNPTTALPTRDAARSDYPPTSHGLAGHRFPAYSPPEMETGSNDMSGTSPSGQSSRPTPNSSTASDQRQNLTPGGRVNGSGVSSFEASPVAAHQNIGAIPVTGQGGVENSVSSFFGDPSSFGIPPTLTSDQRFIPDTPRSSEYPVPTGWPDLSSQNSITPSSESVLRSFSIAIGNIETMDMAWDSNT</sequence>
<feature type="region of interest" description="Disordered" evidence="6">
    <location>
        <begin position="832"/>
        <end position="853"/>
    </location>
</feature>
<dbReference type="Pfam" id="PF04082">
    <property type="entry name" value="Fungal_trans"/>
    <property type="match status" value="1"/>
</dbReference>
<evidence type="ECO:0000256" key="2">
    <source>
        <dbReference type="ARBA" id="ARBA00022723"/>
    </source>
</evidence>
<keyword evidence="5" id="KW-0539">Nucleus</keyword>
<evidence type="ECO:0000313" key="9">
    <source>
        <dbReference type="Proteomes" id="UP001321749"/>
    </source>
</evidence>
<dbReference type="CDD" id="cd12148">
    <property type="entry name" value="fungal_TF_MHR"/>
    <property type="match status" value="1"/>
</dbReference>
<dbReference type="EMBL" id="MU865146">
    <property type="protein sequence ID" value="KAK4456970.1"/>
    <property type="molecule type" value="Genomic_DNA"/>
</dbReference>
<dbReference type="PROSITE" id="PS50048">
    <property type="entry name" value="ZN2_CY6_FUNGAL_2"/>
    <property type="match status" value="1"/>
</dbReference>
<keyword evidence="9" id="KW-1185">Reference proteome</keyword>
<evidence type="ECO:0000256" key="3">
    <source>
        <dbReference type="ARBA" id="ARBA00023015"/>
    </source>
</evidence>
<comment type="caution">
    <text evidence="8">The sequence shown here is derived from an EMBL/GenBank/DDBJ whole genome shotgun (WGS) entry which is preliminary data.</text>
</comment>
<dbReference type="GO" id="GO:0008270">
    <property type="term" value="F:zinc ion binding"/>
    <property type="evidence" value="ECO:0007669"/>
    <property type="project" value="InterPro"/>
</dbReference>
<dbReference type="CDD" id="cd00067">
    <property type="entry name" value="GAL4"/>
    <property type="match status" value="1"/>
</dbReference>
<dbReference type="PANTHER" id="PTHR47338">
    <property type="entry name" value="ZN(II)2CYS6 TRANSCRIPTION FACTOR (EUROFUNG)-RELATED"/>
    <property type="match status" value="1"/>
</dbReference>
<dbReference type="InterPro" id="IPR007219">
    <property type="entry name" value="XnlR_reg_dom"/>
</dbReference>
<reference evidence="8" key="1">
    <citation type="journal article" date="2023" name="Mol. Phylogenet. Evol.">
        <title>Genome-scale phylogeny and comparative genomics of the fungal order Sordariales.</title>
        <authorList>
            <person name="Hensen N."/>
            <person name="Bonometti L."/>
            <person name="Westerberg I."/>
            <person name="Brannstrom I.O."/>
            <person name="Guillou S."/>
            <person name="Cros-Aarteil S."/>
            <person name="Calhoun S."/>
            <person name="Haridas S."/>
            <person name="Kuo A."/>
            <person name="Mondo S."/>
            <person name="Pangilinan J."/>
            <person name="Riley R."/>
            <person name="LaButti K."/>
            <person name="Andreopoulos B."/>
            <person name="Lipzen A."/>
            <person name="Chen C."/>
            <person name="Yan M."/>
            <person name="Daum C."/>
            <person name="Ng V."/>
            <person name="Clum A."/>
            <person name="Steindorff A."/>
            <person name="Ohm R.A."/>
            <person name="Martin F."/>
            <person name="Silar P."/>
            <person name="Natvig D.O."/>
            <person name="Lalanne C."/>
            <person name="Gautier V."/>
            <person name="Ament-Velasquez S.L."/>
            <person name="Kruys A."/>
            <person name="Hutchinson M.I."/>
            <person name="Powell A.J."/>
            <person name="Barry K."/>
            <person name="Miller A.N."/>
            <person name="Grigoriev I.V."/>
            <person name="Debuchy R."/>
            <person name="Gladieux P."/>
            <person name="Hiltunen Thoren M."/>
            <person name="Johannesson H."/>
        </authorList>
    </citation>
    <scope>NUCLEOTIDE SEQUENCE</scope>
    <source>
        <strain evidence="8">PSN324</strain>
    </source>
</reference>
<proteinExistence type="predicted"/>
<accession>A0AAV9H8U4</accession>
<dbReference type="GO" id="GO:0000981">
    <property type="term" value="F:DNA-binding transcription factor activity, RNA polymerase II-specific"/>
    <property type="evidence" value="ECO:0007669"/>
    <property type="project" value="InterPro"/>
</dbReference>
<dbReference type="Gene3D" id="4.10.240.10">
    <property type="entry name" value="Zn(2)-C6 fungal-type DNA-binding domain"/>
    <property type="match status" value="1"/>
</dbReference>
<feature type="region of interest" description="Disordered" evidence="6">
    <location>
        <begin position="1"/>
        <end position="37"/>
    </location>
</feature>
<dbReference type="Proteomes" id="UP001321749">
    <property type="component" value="Unassembled WGS sequence"/>
</dbReference>
<dbReference type="GO" id="GO:0003677">
    <property type="term" value="F:DNA binding"/>
    <property type="evidence" value="ECO:0007669"/>
    <property type="project" value="InterPro"/>
</dbReference>
<dbReference type="GO" id="GO:0006351">
    <property type="term" value="P:DNA-templated transcription"/>
    <property type="evidence" value="ECO:0007669"/>
    <property type="project" value="InterPro"/>
</dbReference>
<reference evidence="8" key="2">
    <citation type="submission" date="2023-06" db="EMBL/GenBank/DDBJ databases">
        <authorList>
            <consortium name="Lawrence Berkeley National Laboratory"/>
            <person name="Mondo S.J."/>
            <person name="Hensen N."/>
            <person name="Bonometti L."/>
            <person name="Westerberg I."/>
            <person name="Brannstrom I.O."/>
            <person name="Guillou S."/>
            <person name="Cros-Aarteil S."/>
            <person name="Calhoun S."/>
            <person name="Haridas S."/>
            <person name="Kuo A."/>
            <person name="Pangilinan J."/>
            <person name="Riley R."/>
            <person name="Labutti K."/>
            <person name="Andreopoulos B."/>
            <person name="Lipzen A."/>
            <person name="Chen C."/>
            <person name="Yanf M."/>
            <person name="Daum C."/>
            <person name="Ng V."/>
            <person name="Clum A."/>
            <person name="Steindorff A."/>
            <person name="Ohm R."/>
            <person name="Martin F."/>
            <person name="Silar P."/>
            <person name="Natvig D."/>
            <person name="Lalanne C."/>
            <person name="Gautier V."/>
            <person name="Ament-Velasquez S.L."/>
            <person name="Kruys A."/>
            <person name="Hutchinson M.I."/>
            <person name="Powell A.J."/>
            <person name="Barry K."/>
            <person name="Miller A.N."/>
            <person name="Grigoriev I.V."/>
            <person name="Debuchy R."/>
            <person name="Gladieux P."/>
            <person name="Thoren M.H."/>
            <person name="Johannesson H."/>
        </authorList>
    </citation>
    <scope>NUCLEOTIDE SEQUENCE</scope>
    <source>
        <strain evidence="8">PSN324</strain>
    </source>
</reference>
<feature type="compositionally biased region" description="Low complexity" evidence="6">
    <location>
        <begin position="626"/>
        <end position="649"/>
    </location>
</feature>
<keyword evidence="4" id="KW-0804">Transcription</keyword>
<dbReference type="GO" id="GO:0005634">
    <property type="term" value="C:nucleus"/>
    <property type="evidence" value="ECO:0007669"/>
    <property type="project" value="UniProtKB-SubCell"/>
</dbReference>
<evidence type="ECO:0000256" key="1">
    <source>
        <dbReference type="ARBA" id="ARBA00004123"/>
    </source>
</evidence>
<dbReference type="AlphaFoldDB" id="A0AAV9H8U4"/>
<evidence type="ECO:0000256" key="4">
    <source>
        <dbReference type="ARBA" id="ARBA00023163"/>
    </source>
</evidence>
<feature type="region of interest" description="Disordered" evidence="6">
    <location>
        <begin position="623"/>
        <end position="655"/>
    </location>
</feature>
<keyword evidence="3" id="KW-0805">Transcription regulation</keyword>
<feature type="compositionally biased region" description="Polar residues" evidence="6">
    <location>
        <begin position="734"/>
        <end position="766"/>
    </location>
</feature>
<evidence type="ECO:0000256" key="5">
    <source>
        <dbReference type="ARBA" id="ARBA00023242"/>
    </source>
</evidence>
<keyword evidence="2" id="KW-0479">Metal-binding</keyword>
<feature type="domain" description="Zn(2)-C6 fungal-type" evidence="7">
    <location>
        <begin position="44"/>
        <end position="74"/>
    </location>
</feature>
<gene>
    <name evidence="8" type="ORF">QBC42DRAFT_47564</name>
</gene>
<feature type="compositionally biased region" description="Polar residues" evidence="6">
    <location>
        <begin position="688"/>
        <end position="702"/>
    </location>
</feature>
<dbReference type="PANTHER" id="PTHR47338:SF10">
    <property type="entry name" value="TRANSCRIPTION FACTOR DOMAIN-CONTAINING PROTEIN-RELATED"/>
    <property type="match status" value="1"/>
</dbReference>
<dbReference type="SMART" id="SM00066">
    <property type="entry name" value="GAL4"/>
    <property type="match status" value="1"/>
</dbReference>
<comment type="subcellular location">
    <subcellularLocation>
        <location evidence="1">Nucleus</location>
    </subcellularLocation>
</comment>